<proteinExistence type="predicted"/>
<protein>
    <submittedName>
        <fullName evidence="2">Uncharacterized protein</fullName>
    </submittedName>
</protein>
<reference evidence="2" key="2">
    <citation type="submission" date="2020-09" db="EMBL/GenBank/DDBJ databases">
        <authorList>
            <person name="Sun Q."/>
            <person name="Ohkuma M."/>
        </authorList>
    </citation>
    <scope>NUCLEOTIDE SEQUENCE</scope>
    <source>
        <strain evidence="2">JCM 3276</strain>
    </source>
</reference>
<name>A0A918GHP2_9PSEU</name>
<gene>
    <name evidence="2" type="ORF">GCM10010171_29350</name>
</gene>
<reference evidence="2" key="1">
    <citation type="journal article" date="2014" name="Int. J. Syst. Evol. Microbiol.">
        <title>Complete genome sequence of Corynebacterium casei LMG S-19264T (=DSM 44701T), isolated from a smear-ripened cheese.</title>
        <authorList>
            <consortium name="US DOE Joint Genome Institute (JGI-PGF)"/>
            <person name="Walter F."/>
            <person name="Albersmeier A."/>
            <person name="Kalinowski J."/>
            <person name="Ruckert C."/>
        </authorList>
    </citation>
    <scope>NUCLEOTIDE SEQUENCE</scope>
    <source>
        <strain evidence="2">JCM 3276</strain>
    </source>
</reference>
<feature type="compositionally biased region" description="Low complexity" evidence="1">
    <location>
        <begin position="49"/>
        <end position="63"/>
    </location>
</feature>
<evidence type="ECO:0000256" key="1">
    <source>
        <dbReference type="SAM" id="MobiDB-lite"/>
    </source>
</evidence>
<dbReference type="EMBL" id="BMRB01000002">
    <property type="protein sequence ID" value="GGS33315.1"/>
    <property type="molecule type" value="Genomic_DNA"/>
</dbReference>
<organism evidence="2 3">
    <name type="scientific">Actinokineospora fastidiosa</name>
    <dbReference type="NCBI Taxonomy" id="1816"/>
    <lineage>
        <taxon>Bacteria</taxon>
        <taxon>Bacillati</taxon>
        <taxon>Actinomycetota</taxon>
        <taxon>Actinomycetes</taxon>
        <taxon>Pseudonocardiales</taxon>
        <taxon>Pseudonocardiaceae</taxon>
        <taxon>Actinokineospora</taxon>
    </lineage>
</organism>
<sequence length="80" mass="8600">MICTSNSKVDTPSRMALPNELRLLSTRNPNPPRWACRSNPRPPSAAEGTTPTTDNAAATTATTVKDRFMPGCSPPNTTTR</sequence>
<comment type="caution">
    <text evidence="2">The sequence shown here is derived from an EMBL/GenBank/DDBJ whole genome shotgun (WGS) entry which is preliminary data.</text>
</comment>
<evidence type="ECO:0000313" key="3">
    <source>
        <dbReference type="Proteomes" id="UP000660680"/>
    </source>
</evidence>
<feature type="region of interest" description="Disordered" evidence="1">
    <location>
        <begin position="24"/>
        <end position="80"/>
    </location>
</feature>
<keyword evidence="3" id="KW-1185">Reference proteome</keyword>
<accession>A0A918GHP2</accession>
<evidence type="ECO:0000313" key="2">
    <source>
        <dbReference type="EMBL" id="GGS33315.1"/>
    </source>
</evidence>
<dbReference type="AlphaFoldDB" id="A0A918GHP2"/>
<dbReference type="Proteomes" id="UP000660680">
    <property type="component" value="Unassembled WGS sequence"/>
</dbReference>